<accession>A0A7U2EY65</accession>
<organism evidence="3 4">
    <name type="scientific">Phaeosphaeria nodorum (strain SN15 / ATCC MYA-4574 / FGSC 10173)</name>
    <name type="common">Glume blotch fungus</name>
    <name type="synonym">Parastagonospora nodorum</name>
    <dbReference type="NCBI Taxonomy" id="321614"/>
    <lineage>
        <taxon>Eukaryota</taxon>
        <taxon>Fungi</taxon>
        <taxon>Dikarya</taxon>
        <taxon>Ascomycota</taxon>
        <taxon>Pezizomycotina</taxon>
        <taxon>Dothideomycetes</taxon>
        <taxon>Pleosporomycetidae</taxon>
        <taxon>Pleosporales</taxon>
        <taxon>Pleosporineae</taxon>
        <taxon>Phaeosphaeriaceae</taxon>
        <taxon>Parastagonospora</taxon>
    </lineage>
</organism>
<feature type="region of interest" description="Disordered" evidence="2">
    <location>
        <begin position="286"/>
        <end position="314"/>
    </location>
</feature>
<dbReference type="PANTHER" id="PTHR35392:SF1">
    <property type="entry name" value="ZN(II)2CYS6 TRANSCRIPTION FACTOR (EUROFUNG)"/>
    <property type="match status" value="1"/>
</dbReference>
<feature type="compositionally biased region" description="Polar residues" evidence="2">
    <location>
        <begin position="328"/>
        <end position="348"/>
    </location>
</feature>
<dbReference type="OrthoDB" id="4226666at2759"/>
<dbReference type="PANTHER" id="PTHR35392">
    <property type="entry name" value="ZN(II)2CYS6 TRANSCRIPTION FACTOR (EUROFUNG)-RELATED-RELATED"/>
    <property type="match status" value="1"/>
</dbReference>
<dbReference type="EMBL" id="CP069025">
    <property type="protein sequence ID" value="QRC93124.1"/>
    <property type="molecule type" value="Genomic_DNA"/>
</dbReference>
<evidence type="ECO:0000256" key="2">
    <source>
        <dbReference type="SAM" id="MobiDB-lite"/>
    </source>
</evidence>
<gene>
    <name evidence="3" type="ORF">JI435_033620</name>
</gene>
<dbReference type="GO" id="GO:0008270">
    <property type="term" value="F:zinc ion binding"/>
    <property type="evidence" value="ECO:0007669"/>
    <property type="project" value="InterPro"/>
</dbReference>
<dbReference type="Proteomes" id="UP000663193">
    <property type="component" value="Chromosome 3"/>
</dbReference>
<feature type="compositionally biased region" description="Polar residues" evidence="2">
    <location>
        <begin position="83"/>
        <end position="92"/>
    </location>
</feature>
<dbReference type="CDD" id="cd00067">
    <property type="entry name" value="GAL4"/>
    <property type="match status" value="1"/>
</dbReference>
<evidence type="ECO:0000313" key="3">
    <source>
        <dbReference type="EMBL" id="QRC93124.1"/>
    </source>
</evidence>
<name>A0A7U2EY65_PHANO</name>
<feature type="compositionally biased region" description="Low complexity" evidence="2">
    <location>
        <begin position="44"/>
        <end position="57"/>
    </location>
</feature>
<dbReference type="AlphaFoldDB" id="A0A7U2EY65"/>
<dbReference type="InterPro" id="IPR052973">
    <property type="entry name" value="Fungal_sec-metab_reg_TF"/>
</dbReference>
<feature type="region of interest" description="Disordered" evidence="2">
    <location>
        <begin position="328"/>
        <end position="360"/>
    </location>
</feature>
<evidence type="ECO:0000256" key="1">
    <source>
        <dbReference type="ARBA" id="ARBA00023242"/>
    </source>
</evidence>
<feature type="region of interest" description="Disordered" evidence="2">
    <location>
        <begin position="28"/>
        <end position="95"/>
    </location>
</feature>
<reference evidence="4" key="1">
    <citation type="journal article" date="2021" name="BMC Genomics">
        <title>Chromosome-level genome assembly and manually-curated proteome of model necrotroph Parastagonospora nodorum Sn15 reveals a genome-wide trove of candidate effector homologs, and redundancy of virulence-related functions within an accessory chromosome.</title>
        <authorList>
            <person name="Bertazzoni S."/>
            <person name="Jones D.A.B."/>
            <person name="Phan H.T."/>
            <person name="Tan K.-C."/>
            <person name="Hane J.K."/>
        </authorList>
    </citation>
    <scope>NUCLEOTIDE SEQUENCE [LARGE SCALE GENOMIC DNA]</scope>
    <source>
        <strain evidence="4">SN15 / ATCC MYA-4574 / FGSC 10173)</strain>
    </source>
</reference>
<keyword evidence="4" id="KW-1185">Reference proteome</keyword>
<protein>
    <submittedName>
        <fullName evidence="3">Uncharacterized protein</fullName>
    </submittedName>
</protein>
<dbReference type="GO" id="GO:0000981">
    <property type="term" value="F:DNA-binding transcription factor activity, RNA polymerase II-specific"/>
    <property type="evidence" value="ECO:0007669"/>
    <property type="project" value="InterPro"/>
</dbReference>
<keyword evidence="1" id="KW-0539">Nucleus</keyword>
<evidence type="ECO:0000313" key="4">
    <source>
        <dbReference type="Proteomes" id="UP000663193"/>
    </source>
</evidence>
<dbReference type="VEuPathDB" id="FungiDB:JI435_033620"/>
<sequence>MSMFDEQYQYYQQTSLLFDPHALAVNQHGTGREKTPTDSLINHTGLSPTPLTATPPLSRNPSRPPELPRDQPVPDQMLWDDGSLSNSPTSVRTPDGESFEVEMLDQDMRTFYQHNGVNMSTQVSHNAIPALDTNMFFTPQGTISNHAVQDALQQTVQAQQYQPQYDVQSQHVNQFQSAQPHMNAFAPNYTAQPVQHEPWNGHSPSRSSMIPRTASVMFDPATDPHPVDYGHYQNYNDVESWTQHFTDPTQLVSPSEQRAPPQEPFFNMAAAHNMNQHSIPHRPQVSIPPSHMQTMSPTQAQWPRVEPSPDLQGFINYDANSTLFTDNYITDQHQPPSSPGNSSISQFPHSPYQPLLSPSAISPGGSDGVFSFHSDQAMMLDPFPMQQQFLQPPPTGSMSMTANYMPTNNIAAGSFESALEQESAATALKNQLAKNGGRALGTHLEPEVAKSAHEMRKISACWHCVLQRDKCSDGEICARCLKRSQRPNADCGLGCIRIKLVELSPYFLPELVTQMHEDSSLKHFVNSYVHGWGNTEFTLYMTCGGYNMPRIPVKVYEFVPKGNELLVQIQYITDPRTNTRVAVKKQSPALGMVHINHNEEKTYDKYITDIVDHHLDAFGELCWLEDDNDFLQKLFKLMTRVKPKNDDEAKLLREVFRLVVVTFIMSHALTIAEEGKHTTLQRMHSYAGRAAYADNFTSPRMTNRQLKYFFSRLQRQIQATVLNKLQQIFKSSKGCDKWLAAFVAVLGMCMALEDQQKNIHLVMNTKAAMQGSDTRDAQDVADAACREIDTRMLFVQQIFRWKYNRKHNPLVHSEHDWEKEVGFGDKSSVEFVRQVAQLVKENTDYLRQQQRVSISYANQTKYSARLVGEFLLSFWLPNAS</sequence>
<feature type="compositionally biased region" description="Polar residues" evidence="2">
    <location>
        <begin position="291"/>
        <end position="301"/>
    </location>
</feature>
<proteinExistence type="predicted"/>
<dbReference type="InterPro" id="IPR001138">
    <property type="entry name" value="Zn2Cys6_DnaBD"/>
</dbReference>